<dbReference type="Proteomes" id="UP001356095">
    <property type="component" value="Unassembled WGS sequence"/>
</dbReference>
<comment type="caution">
    <text evidence="2">The sequence shown here is derived from an EMBL/GenBank/DDBJ whole genome shotgun (WGS) entry which is preliminary data.</text>
</comment>
<sequence>MNALLRTLSVLSTLELVSVLGLLVNLATVHDATLTSLLGPTHGALYLAVAVTALLGRGLTARTRIGALLPLLSGPLTMVNVRREARSA</sequence>
<keyword evidence="3" id="KW-1185">Reference proteome</keyword>
<proteinExistence type="predicted"/>
<accession>A0ABU7K400</accession>
<evidence type="ECO:0008006" key="4">
    <source>
        <dbReference type="Google" id="ProtNLM"/>
    </source>
</evidence>
<keyword evidence="1" id="KW-0812">Transmembrane</keyword>
<feature type="transmembrane region" description="Helical" evidence="1">
    <location>
        <begin position="7"/>
        <end position="28"/>
    </location>
</feature>
<feature type="transmembrane region" description="Helical" evidence="1">
    <location>
        <begin position="34"/>
        <end position="55"/>
    </location>
</feature>
<dbReference type="RefSeq" id="WP_330090728.1">
    <property type="nucleotide sequence ID" value="NZ_JAUZMY010000005.1"/>
</dbReference>
<evidence type="ECO:0000313" key="2">
    <source>
        <dbReference type="EMBL" id="MEE2036925.1"/>
    </source>
</evidence>
<organism evidence="2 3">
    <name type="scientific">Nocardiopsis codii</name>
    <dbReference type="NCBI Taxonomy" id="3065942"/>
    <lineage>
        <taxon>Bacteria</taxon>
        <taxon>Bacillati</taxon>
        <taxon>Actinomycetota</taxon>
        <taxon>Actinomycetes</taxon>
        <taxon>Streptosporangiales</taxon>
        <taxon>Nocardiopsidaceae</taxon>
        <taxon>Nocardiopsis</taxon>
    </lineage>
</organism>
<keyword evidence="1" id="KW-0472">Membrane</keyword>
<protein>
    <recommendedName>
        <fullName evidence="4">DUF3817 domain-containing protein</fullName>
    </recommendedName>
</protein>
<name>A0ABU7K400_9ACTN</name>
<gene>
    <name evidence="2" type="ORF">Q8791_06795</name>
</gene>
<dbReference type="EMBL" id="JAUZMY010000005">
    <property type="protein sequence ID" value="MEE2036925.1"/>
    <property type="molecule type" value="Genomic_DNA"/>
</dbReference>
<keyword evidence="1" id="KW-1133">Transmembrane helix</keyword>
<evidence type="ECO:0000256" key="1">
    <source>
        <dbReference type="SAM" id="Phobius"/>
    </source>
</evidence>
<evidence type="ECO:0000313" key="3">
    <source>
        <dbReference type="Proteomes" id="UP001356095"/>
    </source>
</evidence>
<reference evidence="2 3" key="1">
    <citation type="submission" date="2023-08" db="EMBL/GenBank/DDBJ databases">
        <authorList>
            <person name="Girao M."/>
            <person name="Carvalho M.F."/>
        </authorList>
    </citation>
    <scope>NUCLEOTIDE SEQUENCE [LARGE SCALE GENOMIC DNA]</scope>
    <source>
        <strain evidence="2 3">CT-R113</strain>
    </source>
</reference>